<gene>
    <name evidence="2" type="ORF">CDD80_94</name>
</gene>
<reference evidence="2 3" key="1">
    <citation type="submission" date="2017-06" db="EMBL/GenBank/DDBJ databases">
        <title>Ant-infecting Ophiocordyceps genomes reveal a high diversity of potential behavioral manipulation genes and a possible major role for enterotoxins.</title>
        <authorList>
            <person name="De Bekker C."/>
            <person name="Evans H.C."/>
            <person name="Brachmann A."/>
            <person name="Hughes D.P."/>
        </authorList>
    </citation>
    <scope>NUCLEOTIDE SEQUENCE [LARGE SCALE GENOMIC DNA]</scope>
    <source>
        <strain evidence="2 3">Map16</strain>
    </source>
</reference>
<sequence length="766" mass="86166">MRSSPDGPIRNTSANKPVEALPLTCSGCGAFTQTVDAQRLGHYNLQSKRVRSWLQRKEEEARATCTAEEGAQDEVRIADEGKVVVGHDGEQNDSQEVDKETELKMKMSSKLRSDELVSQVLKSSNLAPEVLAKYGLTPATMIARNEEQANVLSSDESIGPLVCERCNDLKHYNKPQVSATQEVPFPTLASLADTIAESPHEINHIYHVLDAADFPMSLIPRLHEVIQGAHLRSRNRRSKSDKFVGGRQTKMNFIITRSDLLAPREEMVDAMMPYLQQVLREALGEFGLSVRLGNLMCVSPKTAWWTSVLKEHIRKNQGASWLVGKANVGKSRLFREILPKRRKDDMVPAQPQVLAVKDDKLEMGELLPPVQPPKLWPEMPTVSPFSGTTVSPIRTEYGSGDEESRGELIDMPGLARSDLEKFVKDKYKRLLIWQKRIVPEQQSVEKNQSLLLAGGLIRISPRTPGLTFLMYNFTPLPEHRTSEEKAIEFQNQDRFFSDKDNWTIPGAGNKIQHAGTFKLTYDVTKKRAGPLTRKDAVGLKVDRLPFRVLSIDILIEGVGFVEIVAQVRARYCDQYPALDKKKWPVDLKQRTKMDIKNTCANWNKPLGWRKDDDKKSSRGWGANDDEASRDALAKASKARKSPKAKLTFDTKSMPRIDNGTIMTGGYFESMIHSSNDVEVALQPVAPSRQDAMPEAVTEAEFDPLTDWPAVDVYSPEGRFIGSRRPIQGWVNNKRPERNASNKARPRRSMKGHDKTLRREARGKAEE</sequence>
<name>A0A2C5ZFD6_9HYPO</name>
<organism evidence="2 3">
    <name type="scientific">Ophiocordyceps camponoti-rufipedis</name>
    <dbReference type="NCBI Taxonomy" id="2004952"/>
    <lineage>
        <taxon>Eukaryota</taxon>
        <taxon>Fungi</taxon>
        <taxon>Dikarya</taxon>
        <taxon>Ascomycota</taxon>
        <taxon>Pezizomycotina</taxon>
        <taxon>Sordariomycetes</taxon>
        <taxon>Hypocreomycetidae</taxon>
        <taxon>Hypocreales</taxon>
        <taxon>Ophiocordycipitaceae</taxon>
        <taxon>Ophiocordyceps</taxon>
    </lineage>
</organism>
<dbReference type="Gene3D" id="3.40.50.300">
    <property type="entry name" value="P-loop containing nucleotide triphosphate hydrolases"/>
    <property type="match status" value="1"/>
</dbReference>
<dbReference type="PANTHER" id="PTHR46434">
    <property type="entry name" value="GENETIC INTERACTOR OF PROHIBITINS 3, MITOCHONDRIAL"/>
    <property type="match status" value="1"/>
</dbReference>
<dbReference type="STRING" id="2004952.A0A2C5ZFD6"/>
<proteinExistence type="predicted"/>
<evidence type="ECO:0000256" key="1">
    <source>
        <dbReference type="SAM" id="MobiDB-lite"/>
    </source>
</evidence>
<feature type="region of interest" description="Disordered" evidence="1">
    <location>
        <begin position="387"/>
        <end position="406"/>
    </location>
</feature>
<dbReference type="SUPFAM" id="SSF52540">
    <property type="entry name" value="P-loop containing nucleoside triphosphate hydrolases"/>
    <property type="match status" value="1"/>
</dbReference>
<dbReference type="InterPro" id="IPR050896">
    <property type="entry name" value="Mito_lipid_metab_GTPase"/>
</dbReference>
<feature type="region of interest" description="Disordered" evidence="1">
    <location>
        <begin position="606"/>
        <end position="647"/>
    </location>
</feature>
<evidence type="ECO:0008006" key="4">
    <source>
        <dbReference type="Google" id="ProtNLM"/>
    </source>
</evidence>
<dbReference type="Proteomes" id="UP000226431">
    <property type="component" value="Unassembled WGS sequence"/>
</dbReference>
<keyword evidence="3" id="KW-1185">Reference proteome</keyword>
<dbReference type="GO" id="GO:0005739">
    <property type="term" value="C:mitochondrion"/>
    <property type="evidence" value="ECO:0007669"/>
    <property type="project" value="TreeGrafter"/>
</dbReference>
<dbReference type="InterPro" id="IPR027417">
    <property type="entry name" value="P-loop_NTPase"/>
</dbReference>
<evidence type="ECO:0000313" key="3">
    <source>
        <dbReference type="Proteomes" id="UP000226431"/>
    </source>
</evidence>
<dbReference type="PANTHER" id="PTHR46434:SF1">
    <property type="entry name" value="GENETIC INTERACTOR OF PROHIBITINS 3, MITOCHONDRIAL"/>
    <property type="match status" value="1"/>
</dbReference>
<dbReference type="AlphaFoldDB" id="A0A2C5ZFD6"/>
<accession>A0A2C5ZFD6</accession>
<comment type="caution">
    <text evidence="2">The sequence shown here is derived from an EMBL/GenBank/DDBJ whole genome shotgun (WGS) entry which is preliminary data.</text>
</comment>
<dbReference type="EMBL" id="NJES01000100">
    <property type="protein sequence ID" value="PHH77891.1"/>
    <property type="molecule type" value="Genomic_DNA"/>
</dbReference>
<protein>
    <recommendedName>
        <fullName evidence="4">G domain-containing protein</fullName>
    </recommendedName>
</protein>
<dbReference type="OrthoDB" id="1696305at2759"/>
<evidence type="ECO:0000313" key="2">
    <source>
        <dbReference type="EMBL" id="PHH77891.1"/>
    </source>
</evidence>
<feature type="region of interest" description="Disordered" evidence="1">
    <location>
        <begin position="722"/>
        <end position="766"/>
    </location>
</feature>
<feature type="compositionally biased region" description="Basic and acidic residues" evidence="1">
    <location>
        <begin position="750"/>
        <end position="766"/>
    </location>
</feature>